<accession>A0A5J4SAX1</accession>
<reference evidence="1 2" key="1">
    <citation type="submission" date="2019-03" db="EMBL/GenBank/DDBJ databases">
        <title>Single cell metagenomics reveals metabolic interactions within the superorganism composed of flagellate Streblomastix strix and complex community of Bacteroidetes bacteria on its surface.</title>
        <authorList>
            <person name="Treitli S.C."/>
            <person name="Kolisko M."/>
            <person name="Husnik F."/>
            <person name="Keeling P."/>
            <person name="Hampl V."/>
        </authorList>
    </citation>
    <scope>NUCLEOTIDE SEQUENCE [LARGE SCALE GENOMIC DNA]</scope>
    <source>
        <strain evidence="1">ST1C</strain>
    </source>
</reference>
<gene>
    <name evidence="1" type="ORF">EZS28_052388</name>
</gene>
<evidence type="ECO:0000313" key="1">
    <source>
        <dbReference type="EMBL" id="KAA6342470.1"/>
    </source>
</evidence>
<proteinExistence type="predicted"/>
<dbReference type="AlphaFoldDB" id="A0A5J4SAX1"/>
<dbReference type="Proteomes" id="UP000324800">
    <property type="component" value="Unassembled WGS sequence"/>
</dbReference>
<name>A0A5J4SAX1_9EUKA</name>
<sequence length="46" mass="5467">MVQTQTQSIKIRSPAESHFINQEFKYDFVYQLPDDAIRIETYDSGR</sequence>
<feature type="non-terminal residue" evidence="1">
    <location>
        <position position="46"/>
    </location>
</feature>
<protein>
    <submittedName>
        <fullName evidence="1">Uncharacterized protein</fullName>
    </submittedName>
</protein>
<organism evidence="1 2">
    <name type="scientific">Streblomastix strix</name>
    <dbReference type="NCBI Taxonomy" id="222440"/>
    <lineage>
        <taxon>Eukaryota</taxon>
        <taxon>Metamonada</taxon>
        <taxon>Preaxostyla</taxon>
        <taxon>Oxymonadida</taxon>
        <taxon>Streblomastigidae</taxon>
        <taxon>Streblomastix</taxon>
    </lineage>
</organism>
<comment type="caution">
    <text evidence="1">The sequence shown here is derived from an EMBL/GenBank/DDBJ whole genome shotgun (WGS) entry which is preliminary data.</text>
</comment>
<evidence type="ECO:0000313" key="2">
    <source>
        <dbReference type="Proteomes" id="UP000324800"/>
    </source>
</evidence>
<dbReference type="EMBL" id="SNRW01040638">
    <property type="protein sequence ID" value="KAA6342470.1"/>
    <property type="molecule type" value="Genomic_DNA"/>
</dbReference>